<dbReference type="EMBL" id="CP095061">
    <property type="protein sequence ID" value="UOQ64755.1"/>
    <property type="molecule type" value="Genomic_DNA"/>
</dbReference>
<proteinExistence type="predicted"/>
<gene>
    <name evidence="2" type="ORF">MUN86_14385</name>
</gene>
<dbReference type="InterPro" id="IPR032710">
    <property type="entry name" value="NTF2-like_dom_sf"/>
</dbReference>
<evidence type="ECO:0000259" key="1">
    <source>
        <dbReference type="Pfam" id="PF12680"/>
    </source>
</evidence>
<accession>A0ABY4G1L5</accession>
<keyword evidence="3" id="KW-1185">Reference proteome</keyword>
<dbReference type="Proteomes" id="UP000830401">
    <property type="component" value="Chromosome"/>
</dbReference>
<dbReference type="RefSeq" id="WP_245118731.1">
    <property type="nucleotide sequence ID" value="NZ_CP095061.1"/>
</dbReference>
<evidence type="ECO:0000313" key="2">
    <source>
        <dbReference type="EMBL" id="UOQ64755.1"/>
    </source>
</evidence>
<name>A0ABY4G1L5_9BACT</name>
<dbReference type="Pfam" id="PF12680">
    <property type="entry name" value="SnoaL_2"/>
    <property type="match status" value="1"/>
</dbReference>
<protein>
    <submittedName>
        <fullName evidence="2">Nuclear transport factor 2 family protein</fullName>
    </submittedName>
</protein>
<organism evidence="2 3">
    <name type="scientific">Hymenobacter volaticus</name>
    <dbReference type="NCBI Taxonomy" id="2932254"/>
    <lineage>
        <taxon>Bacteria</taxon>
        <taxon>Pseudomonadati</taxon>
        <taxon>Bacteroidota</taxon>
        <taxon>Cytophagia</taxon>
        <taxon>Cytophagales</taxon>
        <taxon>Hymenobacteraceae</taxon>
        <taxon>Hymenobacter</taxon>
    </lineage>
</organism>
<dbReference type="InterPro" id="IPR037401">
    <property type="entry name" value="SnoaL-like"/>
</dbReference>
<dbReference type="SUPFAM" id="SSF54427">
    <property type="entry name" value="NTF2-like"/>
    <property type="match status" value="1"/>
</dbReference>
<sequence length="175" mass="18941">METLTIALLVAVNGLLAPPSPKVASHQAAYSSFLISSPQPLTSMEQKAEQTVREFLTAVQKGDQAKFASSLHDNVEWLQPGNNKFSGPKKSKAEVFQMVGGMYEMSANTLALTAVDVMAVNGNRVACLLHWKGAQPPGDVLDVDNIDVYTVENGQITQATVYSADLAQEDRFWGK</sequence>
<feature type="domain" description="SnoaL-like" evidence="1">
    <location>
        <begin position="52"/>
        <end position="158"/>
    </location>
</feature>
<reference evidence="2" key="1">
    <citation type="submission" date="2022-04" db="EMBL/GenBank/DDBJ databases">
        <title>Hymenobacter sp. isolated from the air.</title>
        <authorList>
            <person name="Won M."/>
            <person name="Lee C.-M."/>
            <person name="Woen H.-Y."/>
            <person name="Kwon S.-W."/>
        </authorList>
    </citation>
    <scope>NUCLEOTIDE SEQUENCE</scope>
    <source>
        <strain evidence="2">5420S-77</strain>
    </source>
</reference>
<evidence type="ECO:0000313" key="3">
    <source>
        <dbReference type="Proteomes" id="UP000830401"/>
    </source>
</evidence>
<dbReference type="Gene3D" id="3.10.450.50">
    <property type="match status" value="1"/>
</dbReference>